<organism evidence="2 4">
    <name type="scientific">Vanilla planifolia</name>
    <name type="common">Vanilla</name>
    <dbReference type="NCBI Taxonomy" id="51239"/>
    <lineage>
        <taxon>Eukaryota</taxon>
        <taxon>Viridiplantae</taxon>
        <taxon>Streptophyta</taxon>
        <taxon>Embryophyta</taxon>
        <taxon>Tracheophyta</taxon>
        <taxon>Spermatophyta</taxon>
        <taxon>Magnoliopsida</taxon>
        <taxon>Liliopsida</taxon>
        <taxon>Asparagales</taxon>
        <taxon>Orchidaceae</taxon>
        <taxon>Vanilloideae</taxon>
        <taxon>Vanilleae</taxon>
        <taxon>Vanilla</taxon>
    </lineage>
</organism>
<evidence type="ECO:0000313" key="3">
    <source>
        <dbReference type="Proteomes" id="UP000636800"/>
    </source>
</evidence>
<dbReference type="Proteomes" id="UP000636800">
    <property type="component" value="Chromosome 3"/>
</dbReference>
<comment type="caution">
    <text evidence="2">The sequence shown here is derived from an EMBL/GenBank/DDBJ whole genome shotgun (WGS) entry which is preliminary data.</text>
</comment>
<evidence type="ECO:0000313" key="1">
    <source>
        <dbReference type="EMBL" id="KAG0488224.1"/>
    </source>
</evidence>
<dbReference type="EMBL" id="JADCNL010000003">
    <property type="protein sequence ID" value="KAG0488224.1"/>
    <property type="molecule type" value="Genomic_DNA"/>
</dbReference>
<dbReference type="OrthoDB" id="1915169at2759"/>
<keyword evidence="3" id="KW-1185">Reference proteome</keyword>
<sequence>MGKKGIQLAKDPPVMHITDLTTASVKKAKDFKAISANGAEGSLLLLNMSLVVKQKTVDRTGTLGSLWESRSNIGASSSEAGLAKLQTAFGADRISDAHVLSQAEQWWSLKSLVVDNLYVQTVGDQKWLPFRQLASLKLVKLHLLVLSIPRKPCAPTSTFSISGHSGRLSTPKMQMTLMNYMLVPMTEAIAVWIIQWQNDGAKHSEVGAERTRRGRIPSVVTPIKMRIELFFRKQQESVVSFVTVVVDNKILL</sequence>
<evidence type="ECO:0000313" key="4">
    <source>
        <dbReference type="Proteomes" id="UP000639772"/>
    </source>
</evidence>
<reference evidence="3 4" key="1">
    <citation type="journal article" date="2020" name="Nat. Food">
        <title>A phased Vanilla planifolia genome enables genetic improvement of flavour and production.</title>
        <authorList>
            <person name="Hasing T."/>
            <person name="Tang H."/>
            <person name="Brym M."/>
            <person name="Khazi F."/>
            <person name="Huang T."/>
            <person name="Chambers A.H."/>
        </authorList>
    </citation>
    <scope>NUCLEOTIDE SEQUENCE [LARGE SCALE GENOMIC DNA]</scope>
    <source>
        <tissue evidence="2">Leaf</tissue>
    </source>
</reference>
<proteinExistence type="predicted"/>
<dbReference type="EMBL" id="JADCNM010000003">
    <property type="protein sequence ID" value="KAG0489916.1"/>
    <property type="molecule type" value="Genomic_DNA"/>
</dbReference>
<name>A0A835RJ29_VANPL</name>
<protein>
    <submittedName>
        <fullName evidence="2">Uncharacterized protein</fullName>
    </submittedName>
</protein>
<dbReference type="AlphaFoldDB" id="A0A835RJ29"/>
<gene>
    <name evidence="2" type="ORF">HPP92_006779</name>
    <name evidence="1" type="ORF">HPP92_007035</name>
</gene>
<accession>A0A835RJ29</accession>
<evidence type="ECO:0000313" key="2">
    <source>
        <dbReference type="EMBL" id="KAG0489916.1"/>
    </source>
</evidence>
<dbReference type="Proteomes" id="UP000639772">
    <property type="component" value="Chromosome 3"/>
</dbReference>